<name>A0A432X9T5_9GAMM</name>
<dbReference type="Gene3D" id="1.10.260.40">
    <property type="entry name" value="lambda repressor-like DNA-binding domains"/>
    <property type="match status" value="1"/>
</dbReference>
<dbReference type="OrthoDB" id="21915at2"/>
<dbReference type="InterPro" id="IPR001387">
    <property type="entry name" value="Cro/C1-type_HTH"/>
</dbReference>
<feature type="domain" description="HTH cro/C1-type" evidence="3">
    <location>
        <begin position="3"/>
        <end position="56"/>
    </location>
</feature>
<dbReference type="InterPro" id="IPR010982">
    <property type="entry name" value="Lambda_DNA-bd_dom_sf"/>
</dbReference>
<dbReference type="Pfam" id="PF01381">
    <property type="entry name" value="HTH_3"/>
    <property type="match status" value="1"/>
</dbReference>
<evidence type="ECO:0000256" key="1">
    <source>
        <dbReference type="ARBA" id="ARBA00023125"/>
    </source>
</evidence>
<comment type="caution">
    <text evidence="4">The sequence shown here is derived from an EMBL/GenBank/DDBJ whole genome shotgun (WGS) entry which is preliminary data.</text>
</comment>
<dbReference type="Pfam" id="PF13239">
    <property type="entry name" value="2TM"/>
    <property type="match status" value="1"/>
</dbReference>
<evidence type="ECO:0000256" key="2">
    <source>
        <dbReference type="SAM" id="Phobius"/>
    </source>
</evidence>
<dbReference type="InterPro" id="IPR025698">
    <property type="entry name" value="2TM_dom"/>
</dbReference>
<dbReference type="PROSITE" id="PS50943">
    <property type="entry name" value="HTH_CROC1"/>
    <property type="match status" value="1"/>
</dbReference>
<dbReference type="EMBL" id="PIPQ01000001">
    <property type="protein sequence ID" value="RUO44147.1"/>
    <property type="molecule type" value="Genomic_DNA"/>
</dbReference>
<reference evidence="4 5" key="1">
    <citation type="journal article" date="2011" name="Front. Microbiol.">
        <title>Genomic signatures of strain selection and enhancement in Bacillus atrophaeus var. globigii, a historical biowarfare simulant.</title>
        <authorList>
            <person name="Gibbons H.S."/>
            <person name="Broomall S.M."/>
            <person name="McNew L.A."/>
            <person name="Daligault H."/>
            <person name="Chapman C."/>
            <person name="Bruce D."/>
            <person name="Karavis M."/>
            <person name="Krepps M."/>
            <person name="McGregor P.A."/>
            <person name="Hong C."/>
            <person name="Park K.H."/>
            <person name="Akmal A."/>
            <person name="Feldman A."/>
            <person name="Lin J.S."/>
            <person name="Chang W.E."/>
            <person name="Higgs B.W."/>
            <person name="Demirev P."/>
            <person name="Lindquist J."/>
            <person name="Liem A."/>
            <person name="Fochler E."/>
            <person name="Read T.D."/>
            <person name="Tapia R."/>
            <person name="Johnson S."/>
            <person name="Bishop-Lilly K.A."/>
            <person name="Detter C."/>
            <person name="Han C."/>
            <person name="Sozhamannan S."/>
            <person name="Rosenzweig C.N."/>
            <person name="Skowronski E.W."/>
        </authorList>
    </citation>
    <scope>NUCLEOTIDE SEQUENCE [LARGE SCALE GENOMIC DNA]</scope>
    <source>
        <strain evidence="4 5">AIT1</strain>
    </source>
</reference>
<dbReference type="PANTHER" id="PTHR46558:SF4">
    <property type="entry name" value="DNA-BIDING PHAGE PROTEIN"/>
    <property type="match status" value="1"/>
</dbReference>
<evidence type="ECO:0000259" key="3">
    <source>
        <dbReference type="PROSITE" id="PS50943"/>
    </source>
</evidence>
<gene>
    <name evidence="4" type="ORF">CWE15_02985</name>
</gene>
<feature type="transmembrane region" description="Helical" evidence="2">
    <location>
        <begin position="120"/>
        <end position="142"/>
    </location>
</feature>
<sequence>MIVRKLRLKRGWTQSQLAEMAGVTTRTIQRIEQGYRPSLETSKALASVFEIELSILQPEDKTMKETNERLENKKTNEGLQPDEQEALMSGKRMKAFYDHLITYLVLAAVFLFAFHDEPVVYMIFAGLGIGLVVQGLLAFEVISFISPKWEKKLVEWKLGRKL</sequence>
<keyword evidence="1" id="KW-0238">DNA-binding</keyword>
<dbReference type="RefSeq" id="WP_126756543.1">
    <property type="nucleotide sequence ID" value="NZ_PIPQ01000001.1"/>
</dbReference>
<proteinExistence type="predicted"/>
<feature type="transmembrane region" description="Helical" evidence="2">
    <location>
        <begin position="96"/>
        <end position="114"/>
    </location>
</feature>
<accession>A0A432X9T5</accession>
<keyword evidence="2" id="KW-0472">Membrane</keyword>
<dbReference type="AlphaFoldDB" id="A0A432X9T5"/>
<dbReference type="PANTHER" id="PTHR46558">
    <property type="entry name" value="TRACRIPTIONAL REGULATORY PROTEIN-RELATED-RELATED"/>
    <property type="match status" value="1"/>
</dbReference>
<dbReference type="SUPFAM" id="SSF47413">
    <property type="entry name" value="lambda repressor-like DNA-binding domains"/>
    <property type="match status" value="1"/>
</dbReference>
<dbReference type="Proteomes" id="UP000286976">
    <property type="component" value="Unassembled WGS sequence"/>
</dbReference>
<keyword evidence="2" id="KW-1133">Transmembrane helix</keyword>
<dbReference type="SMART" id="SM00530">
    <property type="entry name" value="HTH_XRE"/>
    <property type="match status" value="1"/>
</dbReference>
<protein>
    <submittedName>
        <fullName evidence="4">XRE family transcriptional regulator</fullName>
    </submittedName>
</protein>
<dbReference type="GO" id="GO:0003677">
    <property type="term" value="F:DNA binding"/>
    <property type="evidence" value="ECO:0007669"/>
    <property type="project" value="UniProtKB-KW"/>
</dbReference>
<evidence type="ECO:0000313" key="4">
    <source>
        <dbReference type="EMBL" id="RUO44147.1"/>
    </source>
</evidence>
<evidence type="ECO:0000313" key="5">
    <source>
        <dbReference type="Proteomes" id="UP000286976"/>
    </source>
</evidence>
<dbReference type="CDD" id="cd00093">
    <property type="entry name" value="HTH_XRE"/>
    <property type="match status" value="1"/>
</dbReference>
<keyword evidence="2" id="KW-0812">Transmembrane</keyword>
<organism evidence="4 5">
    <name type="scientific">Aliidiomarina taiwanensis</name>
    <dbReference type="NCBI Taxonomy" id="946228"/>
    <lineage>
        <taxon>Bacteria</taxon>
        <taxon>Pseudomonadati</taxon>
        <taxon>Pseudomonadota</taxon>
        <taxon>Gammaproteobacteria</taxon>
        <taxon>Alteromonadales</taxon>
        <taxon>Idiomarinaceae</taxon>
        <taxon>Aliidiomarina</taxon>
    </lineage>
</organism>
<keyword evidence="5" id="KW-1185">Reference proteome</keyword>